<dbReference type="EMBL" id="FOSQ01000001">
    <property type="protein sequence ID" value="SFK28560.1"/>
    <property type="molecule type" value="Genomic_DNA"/>
</dbReference>
<dbReference type="SUPFAM" id="SSF51182">
    <property type="entry name" value="RmlC-like cupins"/>
    <property type="match status" value="1"/>
</dbReference>
<dbReference type="OrthoDB" id="7059163at2"/>
<dbReference type="CDD" id="cd10548">
    <property type="entry name" value="cupin_CDO"/>
    <property type="match status" value="1"/>
</dbReference>
<reference evidence="1 2" key="1">
    <citation type="submission" date="2016-10" db="EMBL/GenBank/DDBJ databases">
        <authorList>
            <person name="de Groot N.N."/>
        </authorList>
    </citation>
    <scope>NUCLEOTIDE SEQUENCE [LARGE SCALE GENOMIC DNA]</scope>
    <source>
        <strain evidence="1 2">DSM 19981</strain>
    </source>
</reference>
<dbReference type="InterPro" id="IPR011051">
    <property type="entry name" value="RmlC_Cupin_sf"/>
</dbReference>
<name>A0A1I3Y9X9_9PROT</name>
<protein>
    <recommendedName>
        <fullName evidence="3">Cysteine dioxygenase type I</fullName>
    </recommendedName>
</protein>
<organism evidence="1 2">
    <name type="scientific">Falsiroseomonas stagni DSM 19981</name>
    <dbReference type="NCBI Taxonomy" id="1123062"/>
    <lineage>
        <taxon>Bacteria</taxon>
        <taxon>Pseudomonadati</taxon>
        <taxon>Pseudomonadota</taxon>
        <taxon>Alphaproteobacteria</taxon>
        <taxon>Acetobacterales</taxon>
        <taxon>Roseomonadaceae</taxon>
        <taxon>Falsiroseomonas</taxon>
    </lineage>
</organism>
<evidence type="ECO:0000313" key="1">
    <source>
        <dbReference type="EMBL" id="SFK28560.1"/>
    </source>
</evidence>
<evidence type="ECO:0000313" key="2">
    <source>
        <dbReference type="Proteomes" id="UP000199473"/>
    </source>
</evidence>
<dbReference type="Proteomes" id="UP000199473">
    <property type="component" value="Unassembled WGS sequence"/>
</dbReference>
<sequence>MNVTDASAARAAAVASTIDRIRAIEGEMGVTRPALEKIRAELLALAAQEHLFPSHVFPPPEAGAKGANRYLLQEDADNRFALYLNALNPGNRTKPHDHTTWAVVVAVEGQELNKVYARTDDGSDPERCAIHVAEEIMVEPGRGICLMPEDIHSIHTTGDVPTRHLHMYGLALEKLEDRKGYDEETGAVTLYNKAFMKPTAQPKA</sequence>
<keyword evidence="2" id="KW-1185">Reference proteome</keyword>
<dbReference type="AlphaFoldDB" id="A0A1I3Y9X9"/>
<proteinExistence type="predicted"/>
<evidence type="ECO:0008006" key="3">
    <source>
        <dbReference type="Google" id="ProtNLM"/>
    </source>
</evidence>
<dbReference type="RefSeq" id="WP_092956514.1">
    <property type="nucleotide sequence ID" value="NZ_FOSQ01000001.1"/>
</dbReference>
<dbReference type="InterPro" id="IPR014710">
    <property type="entry name" value="RmlC-like_jellyroll"/>
</dbReference>
<gene>
    <name evidence="1" type="ORF">SAMN02745775_1011093</name>
</gene>
<dbReference type="Gene3D" id="2.60.120.10">
    <property type="entry name" value="Jelly Rolls"/>
    <property type="match status" value="1"/>
</dbReference>
<accession>A0A1I3Y9X9</accession>
<dbReference type="STRING" id="1123062.SAMN02745775_1011093"/>